<evidence type="ECO:0000259" key="4">
    <source>
        <dbReference type="PROSITE" id="PS51891"/>
    </source>
</evidence>
<evidence type="ECO:0000256" key="3">
    <source>
        <dbReference type="ARBA" id="ARBA00022833"/>
    </source>
</evidence>
<protein>
    <recommendedName>
        <fullName evidence="4">CENP-V/GFA domain-containing protein</fullName>
    </recommendedName>
</protein>
<dbReference type="PANTHER" id="PTHR28620:SF1">
    <property type="entry name" value="CENP-V_GFA DOMAIN-CONTAINING PROTEIN"/>
    <property type="match status" value="1"/>
</dbReference>
<name>A0AAN6Q179_9PEZI</name>
<dbReference type="PROSITE" id="PS51891">
    <property type="entry name" value="CENP_V_GFA"/>
    <property type="match status" value="2"/>
</dbReference>
<feature type="domain" description="CENP-V/GFA" evidence="4">
    <location>
        <begin position="146"/>
        <end position="266"/>
    </location>
</feature>
<keyword evidence="6" id="KW-1185">Reference proteome</keyword>
<comment type="similarity">
    <text evidence="1">Belongs to the Gfa family.</text>
</comment>
<dbReference type="EMBL" id="MU863638">
    <property type="protein sequence ID" value="KAK4100896.1"/>
    <property type="molecule type" value="Genomic_DNA"/>
</dbReference>
<keyword evidence="3" id="KW-0862">Zinc</keyword>
<reference evidence="5" key="1">
    <citation type="journal article" date="2023" name="Mol. Phylogenet. Evol.">
        <title>Genome-scale phylogeny and comparative genomics of the fungal order Sordariales.</title>
        <authorList>
            <person name="Hensen N."/>
            <person name="Bonometti L."/>
            <person name="Westerberg I."/>
            <person name="Brannstrom I.O."/>
            <person name="Guillou S."/>
            <person name="Cros-Aarteil S."/>
            <person name="Calhoun S."/>
            <person name="Haridas S."/>
            <person name="Kuo A."/>
            <person name="Mondo S."/>
            <person name="Pangilinan J."/>
            <person name="Riley R."/>
            <person name="LaButti K."/>
            <person name="Andreopoulos B."/>
            <person name="Lipzen A."/>
            <person name="Chen C."/>
            <person name="Yan M."/>
            <person name="Daum C."/>
            <person name="Ng V."/>
            <person name="Clum A."/>
            <person name="Steindorff A."/>
            <person name="Ohm R.A."/>
            <person name="Martin F."/>
            <person name="Silar P."/>
            <person name="Natvig D.O."/>
            <person name="Lalanne C."/>
            <person name="Gautier V."/>
            <person name="Ament-Velasquez S.L."/>
            <person name="Kruys A."/>
            <person name="Hutchinson M.I."/>
            <person name="Powell A.J."/>
            <person name="Barry K."/>
            <person name="Miller A.N."/>
            <person name="Grigoriev I.V."/>
            <person name="Debuchy R."/>
            <person name="Gladieux P."/>
            <person name="Hiltunen Thoren M."/>
            <person name="Johannesson H."/>
        </authorList>
    </citation>
    <scope>NUCLEOTIDE SEQUENCE</scope>
    <source>
        <strain evidence="5">CBS 757.83</strain>
    </source>
</reference>
<dbReference type="SUPFAM" id="SSF51316">
    <property type="entry name" value="Mss4-like"/>
    <property type="match status" value="2"/>
</dbReference>
<dbReference type="GO" id="GO:0046872">
    <property type="term" value="F:metal ion binding"/>
    <property type="evidence" value="ECO:0007669"/>
    <property type="project" value="UniProtKB-KW"/>
</dbReference>
<dbReference type="GO" id="GO:0016846">
    <property type="term" value="F:carbon-sulfur lyase activity"/>
    <property type="evidence" value="ECO:0007669"/>
    <property type="project" value="InterPro"/>
</dbReference>
<dbReference type="Pfam" id="PF04828">
    <property type="entry name" value="GFA"/>
    <property type="match status" value="2"/>
</dbReference>
<dbReference type="AlphaFoldDB" id="A0AAN6Q179"/>
<accession>A0AAN6Q179</accession>
<keyword evidence="2" id="KW-0479">Metal-binding</keyword>
<organism evidence="5 6">
    <name type="scientific">Parathielavia hyrcaniae</name>
    <dbReference type="NCBI Taxonomy" id="113614"/>
    <lineage>
        <taxon>Eukaryota</taxon>
        <taxon>Fungi</taxon>
        <taxon>Dikarya</taxon>
        <taxon>Ascomycota</taxon>
        <taxon>Pezizomycotina</taxon>
        <taxon>Sordariomycetes</taxon>
        <taxon>Sordariomycetidae</taxon>
        <taxon>Sordariales</taxon>
        <taxon>Chaetomiaceae</taxon>
        <taxon>Parathielavia</taxon>
    </lineage>
</organism>
<dbReference type="InterPro" id="IPR006913">
    <property type="entry name" value="CENP-V/GFA"/>
</dbReference>
<feature type="domain" description="CENP-V/GFA" evidence="4">
    <location>
        <begin position="11"/>
        <end position="122"/>
    </location>
</feature>
<evidence type="ECO:0000313" key="6">
    <source>
        <dbReference type="Proteomes" id="UP001305647"/>
    </source>
</evidence>
<evidence type="ECO:0000256" key="2">
    <source>
        <dbReference type="ARBA" id="ARBA00022723"/>
    </source>
</evidence>
<comment type="caution">
    <text evidence="5">The sequence shown here is derived from an EMBL/GenBank/DDBJ whole genome shotgun (WGS) entry which is preliminary data.</text>
</comment>
<gene>
    <name evidence="5" type="ORF">N658DRAFT_524433</name>
</gene>
<dbReference type="PANTHER" id="PTHR28620">
    <property type="entry name" value="CENTROMERE PROTEIN V"/>
    <property type="match status" value="1"/>
</dbReference>
<dbReference type="InterPro" id="IPR052355">
    <property type="entry name" value="CENP-V-like"/>
</dbReference>
<dbReference type="InterPro" id="IPR011057">
    <property type="entry name" value="Mss4-like_sf"/>
</dbReference>
<dbReference type="Proteomes" id="UP001305647">
    <property type="component" value="Unassembled WGS sequence"/>
</dbReference>
<sequence>MSDAEQPTKTYRGNCHCGAYVFEVEAPEIKSVSDCKCSICIKRGYLWLVPQKPLTVIKDEGKLVHYSFGGKKMDHQFCGTCGTTVIATSDLFPLKVGVNVRALQNVDFWGLEVKTFDGDTYDPPYVAPAFSGTEPAPAGFEDGRTYYGSCHCGAVTTAVRVKGSLEDHTYKGPIIECNCSFCARGGQVWIYPESAQLEIQGRENVAYYTLGHHVWRKLFCKTCGVYMATEVNPDQTDDEIAALPEFVRNFRATHMGHKSLNLRVLNGGFQVKAVKPVIRSEGWARKPLYVNP</sequence>
<dbReference type="Gene3D" id="2.170.150.70">
    <property type="match status" value="2"/>
</dbReference>
<reference evidence="5" key="2">
    <citation type="submission" date="2023-05" db="EMBL/GenBank/DDBJ databases">
        <authorList>
            <consortium name="Lawrence Berkeley National Laboratory"/>
            <person name="Steindorff A."/>
            <person name="Hensen N."/>
            <person name="Bonometti L."/>
            <person name="Westerberg I."/>
            <person name="Brannstrom I.O."/>
            <person name="Guillou S."/>
            <person name="Cros-Aarteil S."/>
            <person name="Calhoun S."/>
            <person name="Haridas S."/>
            <person name="Kuo A."/>
            <person name="Mondo S."/>
            <person name="Pangilinan J."/>
            <person name="Riley R."/>
            <person name="Labutti K."/>
            <person name="Andreopoulos B."/>
            <person name="Lipzen A."/>
            <person name="Chen C."/>
            <person name="Yanf M."/>
            <person name="Daum C."/>
            <person name="Ng V."/>
            <person name="Clum A."/>
            <person name="Ohm R."/>
            <person name="Martin F."/>
            <person name="Silar P."/>
            <person name="Natvig D."/>
            <person name="Lalanne C."/>
            <person name="Gautier V."/>
            <person name="Ament-Velasquez S.L."/>
            <person name="Kruys A."/>
            <person name="Hutchinson M.I."/>
            <person name="Powell A.J."/>
            <person name="Barry K."/>
            <person name="Miller A.N."/>
            <person name="Grigoriev I.V."/>
            <person name="Debuchy R."/>
            <person name="Gladieux P."/>
            <person name="Thoren M.H."/>
            <person name="Johannesson H."/>
        </authorList>
    </citation>
    <scope>NUCLEOTIDE SEQUENCE</scope>
    <source>
        <strain evidence="5">CBS 757.83</strain>
    </source>
</reference>
<proteinExistence type="inferred from homology"/>
<evidence type="ECO:0000256" key="1">
    <source>
        <dbReference type="ARBA" id="ARBA00005495"/>
    </source>
</evidence>
<evidence type="ECO:0000313" key="5">
    <source>
        <dbReference type="EMBL" id="KAK4100896.1"/>
    </source>
</evidence>